<gene>
    <name evidence="2" type="primary">C6H4orf17</name>
</gene>
<reference evidence="2 3" key="1">
    <citation type="journal article" date="2007" name="Nature">
        <title>Genome of the marsupial Monodelphis domestica reveals innovation in non-coding sequences.</title>
        <authorList>
            <person name="Mikkelsen T.S."/>
            <person name="Wakefield M.J."/>
            <person name="Aken B."/>
            <person name="Amemiya C.T."/>
            <person name="Chang J.L."/>
            <person name="Duke S."/>
            <person name="Garber M."/>
            <person name="Gentles A.J."/>
            <person name="Goodstadt L."/>
            <person name="Heger A."/>
            <person name="Jurka J."/>
            <person name="Kamal M."/>
            <person name="Mauceli E."/>
            <person name="Searle S.M."/>
            <person name="Sharpe T."/>
            <person name="Baker M.L."/>
            <person name="Batzer M.A."/>
            <person name="Benos P.V."/>
            <person name="Belov K."/>
            <person name="Clamp M."/>
            <person name="Cook A."/>
            <person name="Cuff J."/>
            <person name="Das R."/>
            <person name="Davidow L."/>
            <person name="Deakin J.E."/>
            <person name="Fazzari M.J."/>
            <person name="Glass J.L."/>
            <person name="Grabherr M."/>
            <person name="Greally J.M."/>
            <person name="Gu W."/>
            <person name="Hore T.A."/>
            <person name="Huttley G.A."/>
            <person name="Kleber M."/>
            <person name="Jirtle R.L."/>
            <person name="Koina E."/>
            <person name="Lee J.T."/>
            <person name="Mahony S."/>
            <person name="Marra M.A."/>
            <person name="Miller R.D."/>
            <person name="Nicholls R.D."/>
            <person name="Oda M."/>
            <person name="Papenfuss A.T."/>
            <person name="Parra Z.E."/>
            <person name="Pollock D.D."/>
            <person name="Ray D.A."/>
            <person name="Schein J.E."/>
            <person name="Speed T.P."/>
            <person name="Thompson K."/>
            <person name="VandeBerg J.L."/>
            <person name="Wade C.M."/>
            <person name="Walker J.A."/>
            <person name="Waters P.D."/>
            <person name="Webber C."/>
            <person name="Weidman J.R."/>
            <person name="Xie X."/>
            <person name="Zody M.C."/>
            <person name="Baldwin J."/>
            <person name="Abdouelleil A."/>
            <person name="Abdulkadir J."/>
            <person name="Abebe A."/>
            <person name="Abera B."/>
            <person name="Abreu J."/>
            <person name="Acer S.C."/>
            <person name="Aftuck L."/>
            <person name="Alexander A."/>
            <person name="An P."/>
            <person name="Anderson E."/>
            <person name="Anderson S."/>
            <person name="Arachi H."/>
            <person name="Azer M."/>
            <person name="Bachantsang P."/>
            <person name="Barry A."/>
            <person name="Bayul T."/>
            <person name="Berlin A."/>
            <person name="Bessette D."/>
            <person name="Bloom T."/>
            <person name="Bloom T."/>
            <person name="Boguslavskiy L."/>
            <person name="Bonnet C."/>
            <person name="Boukhgalter B."/>
            <person name="Bourzgui I."/>
            <person name="Brown A."/>
            <person name="Cahill P."/>
            <person name="Channer S."/>
            <person name="Cheshatsang Y."/>
            <person name="Chuda L."/>
            <person name="Citroen M."/>
            <person name="Collymore A."/>
            <person name="Cooke P."/>
            <person name="Costello M."/>
            <person name="D'Aco K."/>
            <person name="Daza R."/>
            <person name="De Haan G."/>
            <person name="DeGray S."/>
            <person name="DeMaso C."/>
            <person name="Dhargay N."/>
            <person name="Dooley K."/>
            <person name="Dooley E."/>
            <person name="Doricent M."/>
            <person name="Dorje P."/>
            <person name="Dorjee K."/>
            <person name="Dupes A."/>
            <person name="Elong R."/>
            <person name="Falk J."/>
            <person name="Farina A."/>
            <person name="Faro S."/>
            <person name="Ferguson D."/>
            <person name="Fisher S."/>
            <person name="Foley C.D."/>
            <person name="Franke A."/>
            <person name="Friedrich D."/>
            <person name="Gadbois L."/>
            <person name="Gearin G."/>
            <person name="Gearin C.R."/>
            <person name="Giannoukos G."/>
            <person name="Goode T."/>
            <person name="Graham J."/>
            <person name="Grandbois E."/>
            <person name="Grewal S."/>
            <person name="Gyaltsen K."/>
            <person name="Hafez N."/>
            <person name="Hagos B."/>
            <person name="Hall J."/>
            <person name="Henson C."/>
            <person name="Hollinger A."/>
            <person name="Honan T."/>
            <person name="Huard M.D."/>
            <person name="Hughes L."/>
            <person name="Hurhula B."/>
            <person name="Husby M.E."/>
            <person name="Kamat A."/>
            <person name="Kanga B."/>
            <person name="Kashin S."/>
            <person name="Khazanovich D."/>
            <person name="Kisner P."/>
            <person name="Lance K."/>
            <person name="Lara M."/>
            <person name="Lee W."/>
            <person name="Lennon N."/>
            <person name="Letendre F."/>
            <person name="LeVine R."/>
            <person name="Lipovsky A."/>
            <person name="Liu X."/>
            <person name="Liu J."/>
            <person name="Liu S."/>
            <person name="Lokyitsang T."/>
            <person name="Lokyitsang Y."/>
            <person name="Lubonja R."/>
            <person name="Lui A."/>
            <person name="MacDonald P."/>
            <person name="Magnisalis V."/>
            <person name="Maru K."/>
            <person name="Matthews C."/>
            <person name="McCusker W."/>
            <person name="McDonough S."/>
            <person name="Mehta T."/>
            <person name="Meldrim J."/>
            <person name="Meneus L."/>
            <person name="Mihai O."/>
            <person name="Mihalev A."/>
            <person name="Mihova T."/>
            <person name="Mittelman R."/>
            <person name="Mlenga V."/>
            <person name="Montmayeur A."/>
            <person name="Mulrain L."/>
            <person name="Navidi A."/>
            <person name="Naylor J."/>
            <person name="Negash T."/>
            <person name="Nguyen T."/>
            <person name="Nguyen N."/>
            <person name="Nicol R."/>
            <person name="Norbu C."/>
            <person name="Norbu N."/>
            <person name="Novod N."/>
            <person name="O'Neill B."/>
            <person name="Osman S."/>
            <person name="Markiewicz E."/>
            <person name="Oyono O.L."/>
            <person name="Patti C."/>
            <person name="Phunkhang P."/>
            <person name="Pierre F."/>
            <person name="Priest M."/>
            <person name="Raghuraman S."/>
            <person name="Rege F."/>
            <person name="Reyes R."/>
            <person name="Rise C."/>
            <person name="Rogov P."/>
            <person name="Ross K."/>
            <person name="Ryan E."/>
            <person name="Settipalli S."/>
            <person name="Shea T."/>
            <person name="Sherpa N."/>
            <person name="Shi L."/>
            <person name="Shih D."/>
            <person name="Sparrow T."/>
            <person name="Spaulding J."/>
            <person name="Stalker J."/>
            <person name="Stange-Thomann N."/>
            <person name="Stavropoulos S."/>
            <person name="Stone C."/>
            <person name="Strader C."/>
            <person name="Tesfaye S."/>
            <person name="Thomson T."/>
            <person name="Thoulutsang Y."/>
            <person name="Thoulutsang D."/>
            <person name="Topham K."/>
            <person name="Topping I."/>
            <person name="Tsamla T."/>
            <person name="Vassiliev H."/>
            <person name="Vo A."/>
            <person name="Wangchuk T."/>
            <person name="Wangdi T."/>
            <person name="Weiand M."/>
            <person name="Wilkinson J."/>
            <person name="Wilson A."/>
            <person name="Yadav S."/>
            <person name="Young G."/>
            <person name="Yu Q."/>
            <person name="Zembek L."/>
            <person name="Zhong D."/>
            <person name="Zimmer A."/>
            <person name="Zwirko Z."/>
            <person name="Jaffe D.B."/>
            <person name="Alvarez P."/>
            <person name="Brockman W."/>
            <person name="Butler J."/>
            <person name="Chin C."/>
            <person name="Gnerre S."/>
            <person name="MacCallum I."/>
            <person name="Graves J.A."/>
            <person name="Ponting C.P."/>
            <person name="Breen M."/>
            <person name="Samollow P.B."/>
            <person name="Lander E.S."/>
            <person name="Lindblad-Toh K."/>
        </authorList>
    </citation>
    <scope>NUCLEOTIDE SEQUENCE [LARGE SCALE GENOMIC DNA]</scope>
</reference>
<dbReference type="CTD" id="616552"/>
<dbReference type="KEGG" id="mdo:103099945"/>
<organism evidence="2 3">
    <name type="scientific">Monodelphis domestica</name>
    <name type="common">Gray short-tailed opossum</name>
    <dbReference type="NCBI Taxonomy" id="13616"/>
    <lineage>
        <taxon>Eukaryota</taxon>
        <taxon>Metazoa</taxon>
        <taxon>Chordata</taxon>
        <taxon>Craniata</taxon>
        <taxon>Vertebrata</taxon>
        <taxon>Euteleostomi</taxon>
        <taxon>Mammalia</taxon>
        <taxon>Metatheria</taxon>
        <taxon>Didelphimorphia</taxon>
        <taxon>Didelphidae</taxon>
        <taxon>Monodelphis</taxon>
    </lineage>
</organism>
<feature type="region of interest" description="Disordered" evidence="1">
    <location>
        <begin position="85"/>
        <end position="115"/>
    </location>
</feature>
<accession>F7BAX6</accession>
<protein>
    <submittedName>
        <fullName evidence="2">Chromosome 5 open reading frame, human C4orf17</fullName>
    </submittedName>
</protein>
<dbReference type="Ensembl" id="ENSMODT00000026366.4">
    <property type="protein sequence ID" value="ENSMODP00000025904.3"/>
    <property type="gene ID" value="ENSMODG00000020709.4"/>
</dbReference>
<evidence type="ECO:0000313" key="2">
    <source>
        <dbReference type="Ensembl" id="ENSMODP00000025904.3"/>
    </source>
</evidence>
<dbReference type="PANTHER" id="PTHR33772:SF2">
    <property type="entry name" value="RIKEN CDNA 4930579F01 GENE"/>
    <property type="match status" value="1"/>
</dbReference>
<reference evidence="2" key="3">
    <citation type="submission" date="2025-09" db="UniProtKB">
        <authorList>
            <consortium name="Ensembl"/>
        </authorList>
    </citation>
    <scope>IDENTIFICATION</scope>
</reference>
<dbReference type="GeneID" id="103099945"/>
<dbReference type="PANTHER" id="PTHR33772">
    <property type="entry name" value="THYMUS, BRAIN AND TESTES-ASSOCIATED"/>
    <property type="match status" value="1"/>
</dbReference>
<dbReference type="OrthoDB" id="9982103at2759"/>
<evidence type="ECO:0000313" key="3">
    <source>
        <dbReference type="Proteomes" id="UP000002280"/>
    </source>
</evidence>
<dbReference type="Proteomes" id="UP000002280">
    <property type="component" value="Chromosome 5"/>
</dbReference>
<dbReference type="HOGENOM" id="CLU_776036_0_0_1"/>
<dbReference type="eggNOG" id="ENOG502SU2P">
    <property type="taxonomic scope" value="Eukaryota"/>
</dbReference>
<feature type="compositionally biased region" description="Polar residues" evidence="1">
    <location>
        <begin position="327"/>
        <end position="348"/>
    </location>
</feature>
<feature type="region of interest" description="Disordered" evidence="1">
    <location>
        <begin position="228"/>
        <end position="292"/>
    </location>
</feature>
<sequence length="348" mass="39014">MNINFKSQPDPLTGHDVSRNANCFLVRHTPHPRRVCHIKGLNDIPICAVNDENIFKALCDVDHLTAPDKDIPPLSKIIYANNARSFHNPAPNKTKMPPRPNSEPCKNTNEFSSDPCDSGLKIKKEELRDRPQVSGLKASQLPMLLSSELTNPKNDMRGKTVCIPNYLDQEIKILSKLCEILQTDSLAELLTWLLHASVKEKEWVSALIHSELSEINLLKDRDLLHQKSLGKEKEKPHPTVKPGSAASAKSKTPASVKEEISKVNRVSSFIKEKNKEPKQAAENKPGLTKERSTLEEAISEYFSKTKSPTKNLKIWERTCCPRPARARSQQQGSRLSSPKSTNSPPLKF</sequence>
<name>F7BAX6_MONDO</name>
<feature type="compositionally biased region" description="Low complexity" evidence="1">
    <location>
        <begin position="240"/>
        <end position="255"/>
    </location>
</feature>
<dbReference type="RefSeq" id="XP_007495959.1">
    <property type="nucleotide sequence ID" value="XM_007495897.3"/>
</dbReference>
<keyword evidence="3" id="KW-1185">Reference proteome</keyword>
<feature type="compositionally biased region" description="Basic and acidic residues" evidence="1">
    <location>
        <begin position="228"/>
        <end position="237"/>
    </location>
</feature>
<proteinExistence type="predicted"/>
<dbReference type="GeneTree" id="ENSGT00510000048844"/>
<reference evidence="2" key="2">
    <citation type="submission" date="2025-08" db="UniProtKB">
        <authorList>
            <consortium name="Ensembl"/>
        </authorList>
    </citation>
    <scope>IDENTIFICATION</scope>
</reference>
<dbReference type="InParanoid" id="F7BAX6"/>
<evidence type="ECO:0000256" key="1">
    <source>
        <dbReference type="SAM" id="MobiDB-lite"/>
    </source>
</evidence>
<feature type="compositionally biased region" description="Basic and acidic residues" evidence="1">
    <location>
        <begin position="270"/>
        <end position="292"/>
    </location>
</feature>
<dbReference type="AlphaFoldDB" id="F7BAX6"/>
<dbReference type="OMA" id="TKPMSAR"/>
<dbReference type="InterPro" id="IPR037394">
    <property type="entry name" value="TBATA-like"/>
</dbReference>
<dbReference type="Pfam" id="PF15256">
    <property type="entry name" value="SPATIAL"/>
    <property type="match status" value="1"/>
</dbReference>
<dbReference type="FunCoup" id="F7BAX6">
    <property type="interactions" value="1"/>
</dbReference>
<dbReference type="Bgee" id="ENSMODG00000020709">
    <property type="expression patterns" value="Expressed in spermatocyte and 5 other cell types or tissues"/>
</dbReference>
<feature type="region of interest" description="Disordered" evidence="1">
    <location>
        <begin position="312"/>
        <end position="348"/>
    </location>
</feature>